<dbReference type="SUPFAM" id="SSF51445">
    <property type="entry name" value="(Trans)glycosidases"/>
    <property type="match status" value="1"/>
</dbReference>
<proteinExistence type="predicted"/>
<evidence type="ECO:0000313" key="2">
    <source>
        <dbReference type="EMBL" id="UNI18831.1"/>
    </source>
</evidence>
<feature type="signal peptide" evidence="1">
    <location>
        <begin position="1"/>
        <end position="19"/>
    </location>
</feature>
<dbReference type="InterPro" id="IPR017853">
    <property type="entry name" value="GH"/>
</dbReference>
<accession>A0A9Q8VBE0</accession>
<dbReference type="Proteomes" id="UP000829364">
    <property type="component" value="Chromosome 4"/>
</dbReference>
<name>A0A9Q8VBE0_9HYPO</name>
<evidence type="ECO:0000256" key="1">
    <source>
        <dbReference type="SAM" id="SignalP"/>
    </source>
</evidence>
<evidence type="ECO:0000313" key="3">
    <source>
        <dbReference type="Proteomes" id="UP000829364"/>
    </source>
</evidence>
<dbReference type="RefSeq" id="XP_047842312.1">
    <property type="nucleotide sequence ID" value="XM_047986332.1"/>
</dbReference>
<keyword evidence="1" id="KW-0732">Signal</keyword>
<gene>
    <name evidence="2" type="ORF">JDV02_005077</name>
</gene>
<protein>
    <submittedName>
        <fullName evidence="2">Uncharacterized protein</fullName>
    </submittedName>
</protein>
<dbReference type="KEGG" id="ptkz:JDV02_005077"/>
<dbReference type="EMBL" id="CP086357">
    <property type="protein sequence ID" value="UNI18831.1"/>
    <property type="molecule type" value="Genomic_DNA"/>
</dbReference>
<sequence>MKFLWFTLASQSLVFKAYGLEHWLYSSPLDNATMNILERVDDLVGVQSLYSWKSLEPAQGEYNFTALEDDFARVRAKGKKFWVQLQDRSFSPQYDPVPSYLKTPYYNNGSAPTCDGENCAAKFTVNGSVAQQWNPRVRERFQALLSAMAAKLDNRIYGINLAETSIEVDHKSNNYSDEDYFRGSLENAAYARSVFNHSHVVQYMNFWPDGWGNAKDRFNTSFDFLAKHNVGVGGPDLIPFKPGQENNSYRFIRAYHDRLPITVVAVQEPTLKEENPYTHKPFTKAEFVDYAEKNLSVSIIFWATTSPWLLEATNKTL</sequence>
<dbReference type="OrthoDB" id="2362330at2759"/>
<dbReference type="AlphaFoldDB" id="A0A9Q8VBE0"/>
<dbReference type="Gene3D" id="3.20.20.80">
    <property type="entry name" value="Glycosidases"/>
    <property type="match status" value="1"/>
</dbReference>
<organism evidence="2 3">
    <name type="scientific">Purpureocillium takamizusanense</name>
    <dbReference type="NCBI Taxonomy" id="2060973"/>
    <lineage>
        <taxon>Eukaryota</taxon>
        <taxon>Fungi</taxon>
        <taxon>Dikarya</taxon>
        <taxon>Ascomycota</taxon>
        <taxon>Pezizomycotina</taxon>
        <taxon>Sordariomycetes</taxon>
        <taxon>Hypocreomycetidae</taxon>
        <taxon>Hypocreales</taxon>
        <taxon>Ophiocordycipitaceae</taxon>
        <taxon>Purpureocillium</taxon>
    </lineage>
</organism>
<keyword evidence="3" id="KW-1185">Reference proteome</keyword>
<reference evidence="2" key="1">
    <citation type="submission" date="2021-11" db="EMBL/GenBank/DDBJ databases">
        <title>Purpureocillium_takamizusanense_genome.</title>
        <authorList>
            <person name="Nguyen N.-H."/>
        </authorList>
    </citation>
    <scope>NUCLEOTIDE SEQUENCE</scope>
    <source>
        <strain evidence="2">PT3</strain>
    </source>
</reference>
<dbReference type="GeneID" id="72067027"/>
<feature type="chain" id="PRO_5040167165" evidence="1">
    <location>
        <begin position="20"/>
        <end position="317"/>
    </location>
</feature>